<proteinExistence type="predicted"/>
<sequence>MSGKAWEPSKNDPVTRLWASGADITGSIAGAGLGMLAAGPGGAILGAGAGPSIAAAIKEYAHRTLGKRQSVRIGAAFQYAVAAYEERISVGDEVRDDGFFDRTHHSSDADEVLDGILVQVQQEHEERKVRFLGYLMANIAFEASVDAHLAHWLAKVAGELTWSQYVVLAAVGTGKAKEIFAGIRMDDSASTWTAFGVRSQVADLGYGKRELVAAPARKTKNHGLSVPNLSLEDLTLKGAGKLLFALMWLERIPREDMCFIEDALR</sequence>
<gene>
    <name evidence="1" type="ORF">ACFQV2_19485</name>
</gene>
<accession>A0ABW2TQR6</accession>
<dbReference type="Proteomes" id="UP001596512">
    <property type="component" value="Unassembled WGS sequence"/>
</dbReference>
<keyword evidence="2" id="KW-1185">Reference proteome</keyword>
<organism evidence="1 2">
    <name type="scientific">Actinokineospora soli</name>
    <dbReference type="NCBI Taxonomy" id="1048753"/>
    <lineage>
        <taxon>Bacteria</taxon>
        <taxon>Bacillati</taxon>
        <taxon>Actinomycetota</taxon>
        <taxon>Actinomycetes</taxon>
        <taxon>Pseudonocardiales</taxon>
        <taxon>Pseudonocardiaceae</taxon>
        <taxon>Actinokineospora</taxon>
    </lineage>
</organism>
<name>A0ABW2TQR6_9PSEU</name>
<dbReference type="EMBL" id="JBHTEY010000004">
    <property type="protein sequence ID" value="MFC7615355.1"/>
    <property type="molecule type" value="Genomic_DNA"/>
</dbReference>
<protein>
    <submittedName>
        <fullName evidence="1">Uncharacterized protein</fullName>
    </submittedName>
</protein>
<comment type="caution">
    <text evidence="1">The sequence shown here is derived from an EMBL/GenBank/DDBJ whole genome shotgun (WGS) entry which is preliminary data.</text>
</comment>
<evidence type="ECO:0000313" key="1">
    <source>
        <dbReference type="EMBL" id="MFC7615355.1"/>
    </source>
</evidence>
<reference evidence="2" key="1">
    <citation type="journal article" date="2019" name="Int. J. Syst. Evol. Microbiol.">
        <title>The Global Catalogue of Microorganisms (GCM) 10K type strain sequencing project: providing services to taxonomists for standard genome sequencing and annotation.</title>
        <authorList>
            <consortium name="The Broad Institute Genomics Platform"/>
            <consortium name="The Broad Institute Genome Sequencing Center for Infectious Disease"/>
            <person name="Wu L."/>
            <person name="Ma J."/>
        </authorList>
    </citation>
    <scope>NUCLEOTIDE SEQUENCE [LARGE SCALE GENOMIC DNA]</scope>
    <source>
        <strain evidence="2">JCM 17695</strain>
    </source>
</reference>
<evidence type="ECO:0000313" key="2">
    <source>
        <dbReference type="Proteomes" id="UP001596512"/>
    </source>
</evidence>